<feature type="compositionally biased region" description="Polar residues" evidence="1">
    <location>
        <begin position="1"/>
        <end position="11"/>
    </location>
</feature>
<evidence type="ECO:0000313" key="2">
    <source>
        <dbReference type="EMBL" id="TVU49191.1"/>
    </source>
</evidence>
<gene>
    <name evidence="2" type="ORF">EJB05_00489</name>
</gene>
<feature type="region of interest" description="Disordered" evidence="1">
    <location>
        <begin position="312"/>
        <end position="338"/>
    </location>
</feature>
<name>A0A5J9WM61_9POAL</name>
<dbReference type="Proteomes" id="UP000324897">
    <property type="component" value="Chromosome 6"/>
</dbReference>
<reference evidence="2 3" key="1">
    <citation type="journal article" date="2019" name="Sci. Rep.">
        <title>A high-quality genome of Eragrostis curvula grass provides insights into Poaceae evolution and supports new strategies to enhance forage quality.</title>
        <authorList>
            <person name="Carballo J."/>
            <person name="Santos B.A.C.M."/>
            <person name="Zappacosta D."/>
            <person name="Garbus I."/>
            <person name="Selva J.P."/>
            <person name="Gallo C.A."/>
            <person name="Diaz A."/>
            <person name="Albertini E."/>
            <person name="Caccamo M."/>
            <person name="Echenique V."/>
        </authorList>
    </citation>
    <scope>NUCLEOTIDE SEQUENCE [LARGE SCALE GENOMIC DNA]</scope>
    <source>
        <strain evidence="3">cv. Victoria</strain>
        <tissue evidence="2">Leaf</tissue>
    </source>
</reference>
<feature type="region of interest" description="Disordered" evidence="1">
    <location>
        <begin position="1"/>
        <end position="69"/>
    </location>
</feature>
<dbReference type="EMBL" id="RWGY01000002">
    <property type="protein sequence ID" value="TVU49191.1"/>
    <property type="molecule type" value="Genomic_DNA"/>
</dbReference>
<proteinExistence type="predicted"/>
<evidence type="ECO:0000256" key="1">
    <source>
        <dbReference type="SAM" id="MobiDB-lite"/>
    </source>
</evidence>
<dbReference type="AlphaFoldDB" id="A0A5J9WM61"/>
<feature type="compositionally biased region" description="Basic residues" evidence="1">
    <location>
        <begin position="21"/>
        <end position="30"/>
    </location>
</feature>
<evidence type="ECO:0000313" key="3">
    <source>
        <dbReference type="Proteomes" id="UP000324897"/>
    </source>
</evidence>
<protein>
    <submittedName>
        <fullName evidence="2">Uncharacterized protein</fullName>
    </submittedName>
</protein>
<keyword evidence="3" id="KW-1185">Reference proteome</keyword>
<comment type="caution">
    <text evidence="2">The sequence shown here is derived from an EMBL/GenBank/DDBJ whole genome shotgun (WGS) entry which is preliminary data.</text>
</comment>
<feature type="non-terminal residue" evidence="2">
    <location>
        <position position="1"/>
    </location>
</feature>
<dbReference type="Gene3D" id="3.40.395.10">
    <property type="entry name" value="Adenoviral Proteinase, Chain A"/>
    <property type="match status" value="1"/>
</dbReference>
<accession>A0A5J9WM61</accession>
<dbReference type="Gramene" id="TVU49191">
    <property type="protein sequence ID" value="TVU49191"/>
    <property type="gene ID" value="EJB05_00489"/>
</dbReference>
<feature type="region of interest" description="Disordered" evidence="1">
    <location>
        <begin position="129"/>
        <end position="230"/>
    </location>
</feature>
<feature type="compositionally biased region" description="Basic residues" evidence="1">
    <location>
        <begin position="134"/>
        <end position="143"/>
    </location>
</feature>
<feature type="compositionally biased region" description="Acidic residues" evidence="1">
    <location>
        <begin position="325"/>
        <end position="335"/>
    </location>
</feature>
<feature type="compositionally biased region" description="Polar residues" evidence="1">
    <location>
        <begin position="31"/>
        <end position="42"/>
    </location>
</feature>
<feature type="region of interest" description="Disordered" evidence="1">
    <location>
        <begin position="363"/>
        <end position="388"/>
    </location>
</feature>
<sequence>MITSGSSQNNKMEPCFEPPLKKKPPAKRTKLQVTQEDTSTQVVEDITLPKASLPEDIHEDIPEDNSTTGQLCQRCKSGIAGSYDLQLKEELEKVIQKHITALSTAMKEGFKELHNLIIDALQQNTSARFTQNPKQRKLQIPKRKAVEEGCQQVDDKNEDIEEVDMSAKKDDNTNTKVAGRVRPPSGRQSKPHQDTEQYFYPTQKQKQRRRTKDNFPNWPDPKQSTSDDYMIKPSDYETIEYMKQASADDILVDYGNFRCNKKELGCLLNPTEFINNETANVAIRLLKEKWYKREREDGSVYLETAYASKMLWRDGTPTDPKEKTEEDEQKDEADQDQINFIGRRKDITNLRLKLGADVVNNELNQEKGSPGCSKVINVDRPHSEDEDF</sequence>
<organism evidence="2 3">
    <name type="scientific">Eragrostis curvula</name>
    <name type="common">weeping love grass</name>
    <dbReference type="NCBI Taxonomy" id="38414"/>
    <lineage>
        <taxon>Eukaryota</taxon>
        <taxon>Viridiplantae</taxon>
        <taxon>Streptophyta</taxon>
        <taxon>Embryophyta</taxon>
        <taxon>Tracheophyta</taxon>
        <taxon>Spermatophyta</taxon>
        <taxon>Magnoliopsida</taxon>
        <taxon>Liliopsida</taxon>
        <taxon>Poales</taxon>
        <taxon>Poaceae</taxon>
        <taxon>PACMAD clade</taxon>
        <taxon>Chloridoideae</taxon>
        <taxon>Eragrostideae</taxon>
        <taxon>Eragrostidinae</taxon>
        <taxon>Eragrostis</taxon>
    </lineage>
</organism>
<feature type="compositionally biased region" description="Basic and acidic residues" evidence="1">
    <location>
        <begin position="377"/>
        <end position="388"/>
    </location>
</feature>